<reference evidence="2" key="2">
    <citation type="submission" date="2020-11" db="EMBL/GenBank/DDBJ databases">
        <authorList>
            <person name="McCartney M.A."/>
            <person name="Auch B."/>
            <person name="Kono T."/>
            <person name="Mallez S."/>
            <person name="Becker A."/>
            <person name="Gohl D.M."/>
            <person name="Silverstein K.A.T."/>
            <person name="Koren S."/>
            <person name="Bechman K.B."/>
            <person name="Herman A."/>
            <person name="Abrahante J.E."/>
            <person name="Garbe J."/>
        </authorList>
    </citation>
    <scope>NUCLEOTIDE SEQUENCE</scope>
    <source>
        <strain evidence="2">Duluth1</strain>
        <tissue evidence="2">Whole animal</tissue>
    </source>
</reference>
<dbReference type="OrthoDB" id="6157949at2759"/>
<feature type="compositionally biased region" description="Polar residues" evidence="1">
    <location>
        <begin position="874"/>
        <end position="883"/>
    </location>
</feature>
<comment type="caution">
    <text evidence="2">The sequence shown here is derived from an EMBL/GenBank/DDBJ whole genome shotgun (WGS) entry which is preliminary data.</text>
</comment>
<dbReference type="AlphaFoldDB" id="A0A9D4MN77"/>
<feature type="compositionally biased region" description="Basic and acidic residues" evidence="1">
    <location>
        <begin position="227"/>
        <end position="240"/>
    </location>
</feature>
<feature type="region of interest" description="Disordered" evidence="1">
    <location>
        <begin position="817"/>
        <end position="895"/>
    </location>
</feature>
<name>A0A9D4MN77_DREPO</name>
<dbReference type="EMBL" id="JAIWYP010000001">
    <property type="protein sequence ID" value="KAH3880370.1"/>
    <property type="molecule type" value="Genomic_DNA"/>
</dbReference>
<keyword evidence="3" id="KW-1185">Reference proteome</keyword>
<gene>
    <name evidence="2" type="ORF">DPMN_004284</name>
</gene>
<feature type="compositionally biased region" description="Basic and acidic residues" evidence="1">
    <location>
        <begin position="247"/>
        <end position="256"/>
    </location>
</feature>
<evidence type="ECO:0000256" key="1">
    <source>
        <dbReference type="SAM" id="MobiDB-lite"/>
    </source>
</evidence>
<feature type="region of interest" description="Disordered" evidence="1">
    <location>
        <begin position="470"/>
        <end position="489"/>
    </location>
</feature>
<feature type="compositionally biased region" description="Low complexity" evidence="1">
    <location>
        <begin position="666"/>
        <end position="676"/>
    </location>
</feature>
<dbReference type="InterPro" id="IPR035897">
    <property type="entry name" value="Toll_tir_struct_dom_sf"/>
</dbReference>
<feature type="compositionally biased region" description="Polar residues" evidence="1">
    <location>
        <begin position="470"/>
        <end position="479"/>
    </location>
</feature>
<feature type="compositionally biased region" description="Basic and acidic residues" evidence="1">
    <location>
        <begin position="645"/>
        <end position="657"/>
    </location>
</feature>
<feature type="region of interest" description="Disordered" evidence="1">
    <location>
        <begin position="754"/>
        <end position="789"/>
    </location>
</feature>
<feature type="compositionally biased region" description="Acidic residues" evidence="1">
    <location>
        <begin position="771"/>
        <end position="783"/>
    </location>
</feature>
<feature type="region of interest" description="Disordered" evidence="1">
    <location>
        <begin position="224"/>
        <end position="256"/>
    </location>
</feature>
<sequence length="1112" mass="125436">MEQCLQIFTILQLALPNSSSPTAVSNDDAESSSGSDESGGNEDEASGSLPNVDFSTESGHEVLDVDIRYDMSPGPPDLHTDLPLAISPNFSLENMHPQDDLQREAVTIPSHPPGQQGGPPSPNEIERLVTILHYTTFNTPSNLPECSQQYDKPANHTISNVPKCSDQLFTNIGYSPLKLSQELVHHQRPLLPHVHDYSVPDQDQQPSNHYNLQSTVRGAQSELLEDDEHHPKTQKKEKEQTVTSMPIKDEKGEHAEKRVKFSEDVKLDKADDSFKDLKEFIKQYVKQEIGSKRSNIKRLCDAVIVYDKNDYDYAVDMKDEIKAMVTQELNEKLRIELFDDEKFMQSHVQVVQDVLKNANVVLVYLSNNTENSRQVQFFIEEAVAVTRIGPIHKGGLVSDCEFSVRPVHSQPPNRRNYRIPPGLVSVSGIDWYDKSKHTYDRIVAIMKNAIRRRKLIENPRQVQEDFRQTSLRTGSSTHQQFHRRHAPQQAWVAGTSAYTTSVPRYTPQDTTERLYKGINDPTQHGFNISDAERRMSIEPNQGSAASSYTKGGDHFLRTGETYSQPEFCYVYANVNTSFTPYSEPVAPFGVQQNISRPTRAMGLELGHQPAEEPEFHGYHRIGQFSRIGEQSHFLRHNQMPLNEEPQYRRDGGDEKHVMGLVNDGQTTNTSRTNNRSADGYDATNQPHPRHSAMQQAPGARRQRATEYTPRQMQQQTQQQQQPRGQMDNGRGIITSEMLISNLSTNDVEIDNPTSIQESRRMYDQGPADNVYTEDSDSSEDELWDPLGNLPGSKGGRVVNIVGSQVLQIGNQNSVTNVRNIVKKDRKQSNEKKTQDKDNASYVDAPKHNLAELNKNTESEEKPDVRSKHIKYTSKPESVSQTFLNEEKQPNGAKSGYDLSDSVDLVSKNNDIQKTDNIFGHHVKDVVGRYKLNIPLEEPRRHKNTDAQVVENVRYMSEENTQLTATVSYSVLQTTIERPRLHDKSSGEEHFMTTDGNPSVLSLSSAPNTVERSHPHAFTNLMAVAHLNSLDENTEIQRLDDFAWTESNNGETGMFTSDDLSDADLFGDGRHDRQNVGRTLFTSRSATSFSDLVNKSLVIEEESFILTNVSDVD</sequence>
<feature type="region of interest" description="Disordered" evidence="1">
    <location>
        <begin position="640"/>
        <end position="729"/>
    </location>
</feature>
<dbReference type="Gene3D" id="3.40.50.10140">
    <property type="entry name" value="Toll/interleukin-1 receptor homology (TIR) domain"/>
    <property type="match status" value="1"/>
</dbReference>
<reference evidence="2" key="1">
    <citation type="journal article" date="2019" name="bioRxiv">
        <title>The Genome of the Zebra Mussel, Dreissena polymorpha: A Resource for Invasive Species Research.</title>
        <authorList>
            <person name="McCartney M.A."/>
            <person name="Auch B."/>
            <person name="Kono T."/>
            <person name="Mallez S."/>
            <person name="Zhang Y."/>
            <person name="Obille A."/>
            <person name="Becker A."/>
            <person name="Abrahante J.E."/>
            <person name="Garbe J."/>
            <person name="Badalamenti J.P."/>
            <person name="Herman A."/>
            <person name="Mangelson H."/>
            <person name="Liachko I."/>
            <person name="Sullivan S."/>
            <person name="Sone E.D."/>
            <person name="Koren S."/>
            <person name="Silverstein K.A.T."/>
            <person name="Beckman K.B."/>
            <person name="Gohl D.M."/>
        </authorList>
    </citation>
    <scope>NUCLEOTIDE SEQUENCE</scope>
    <source>
        <strain evidence="2">Duluth1</strain>
        <tissue evidence="2">Whole animal</tissue>
    </source>
</reference>
<organism evidence="2 3">
    <name type="scientific">Dreissena polymorpha</name>
    <name type="common">Zebra mussel</name>
    <name type="synonym">Mytilus polymorpha</name>
    <dbReference type="NCBI Taxonomy" id="45954"/>
    <lineage>
        <taxon>Eukaryota</taxon>
        <taxon>Metazoa</taxon>
        <taxon>Spiralia</taxon>
        <taxon>Lophotrochozoa</taxon>
        <taxon>Mollusca</taxon>
        <taxon>Bivalvia</taxon>
        <taxon>Autobranchia</taxon>
        <taxon>Heteroconchia</taxon>
        <taxon>Euheterodonta</taxon>
        <taxon>Imparidentia</taxon>
        <taxon>Neoheterodontei</taxon>
        <taxon>Myida</taxon>
        <taxon>Dreissenoidea</taxon>
        <taxon>Dreissenidae</taxon>
        <taxon>Dreissena</taxon>
    </lineage>
</organism>
<feature type="compositionally biased region" description="Polar residues" evidence="1">
    <location>
        <begin position="993"/>
        <end position="1006"/>
    </location>
</feature>
<proteinExistence type="predicted"/>
<feature type="compositionally biased region" description="Low complexity" evidence="1">
    <location>
        <begin position="708"/>
        <end position="726"/>
    </location>
</feature>
<evidence type="ECO:0000313" key="3">
    <source>
        <dbReference type="Proteomes" id="UP000828390"/>
    </source>
</evidence>
<accession>A0A9D4MN77</accession>
<protein>
    <submittedName>
        <fullName evidence="2">Uncharacterized protein</fullName>
    </submittedName>
</protein>
<evidence type="ECO:0000313" key="2">
    <source>
        <dbReference type="EMBL" id="KAH3880370.1"/>
    </source>
</evidence>
<feature type="compositionally biased region" description="Basic and acidic residues" evidence="1">
    <location>
        <begin position="826"/>
        <end position="866"/>
    </location>
</feature>
<feature type="region of interest" description="Disordered" evidence="1">
    <location>
        <begin position="981"/>
        <end position="1006"/>
    </location>
</feature>
<feature type="region of interest" description="Disordered" evidence="1">
    <location>
        <begin position="16"/>
        <end position="56"/>
    </location>
</feature>
<feature type="compositionally biased region" description="Basic and acidic residues" evidence="1">
    <location>
        <begin position="981"/>
        <end position="991"/>
    </location>
</feature>
<dbReference type="Proteomes" id="UP000828390">
    <property type="component" value="Unassembled WGS sequence"/>
</dbReference>